<dbReference type="GO" id="GO:0016787">
    <property type="term" value="F:hydrolase activity"/>
    <property type="evidence" value="ECO:0007669"/>
    <property type="project" value="UniProtKB-KW"/>
</dbReference>
<dbReference type="Gene3D" id="3.40.50.1820">
    <property type="entry name" value="alpha/beta hydrolase"/>
    <property type="match status" value="1"/>
</dbReference>
<dbReference type="InterPro" id="IPR013094">
    <property type="entry name" value="AB_hydrolase_3"/>
</dbReference>
<evidence type="ECO:0000313" key="5">
    <source>
        <dbReference type="Proteomes" id="UP000662747"/>
    </source>
</evidence>
<name>A0ABX7P720_9BACT</name>
<accession>A0ABX7P720</accession>
<dbReference type="EMBL" id="CP071090">
    <property type="protein sequence ID" value="QSQ26258.1"/>
    <property type="molecule type" value="Genomic_DNA"/>
</dbReference>
<dbReference type="Pfam" id="PF07859">
    <property type="entry name" value="Abhydrolase_3"/>
    <property type="match status" value="1"/>
</dbReference>
<evidence type="ECO:0000256" key="2">
    <source>
        <dbReference type="ARBA" id="ARBA00022801"/>
    </source>
</evidence>
<dbReference type="PANTHER" id="PTHR48081:SF30">
    <property type="entry name" value="ACETYL-HYDROLASE LIPR-RELATED"/>
    <property type="match status" value="1"/>
</dbReference>
<reference evidence="4 5" key="1">
    <citation type="submission" date="2021-02" db="EMBL/GenBank/DDBJ databases">
        <title>De Novo genome assembly of isolated myxobacteria.</title>
        <authorList>
            <person name="Stevens D.C."/>
        </authorList>
    </citation>
    <scope>NUCLEOTIDE SEQUENCE [LARGE SCALE GENOMIC DNA]</scope>
    <source>
        <strain evidence="5">SCPEA02</strain>
    </source>
</reference>
<dbReference type="PROSITE" id="PS01173">
    <property type="entry name" value="LIPASE_GDXG_HIS"/>
    <property type="match status" value="1"/>
</dbReference>
<feature type="domain" description="Alpha/beta hydrolase fold-3" evidence="3">
    <location>
        <begin position="71"/>
        <end position="275"/>
    </location>
</feature>
<dbReference type="InterPro" id="IPR050300">
    <property type="entry name" value="GDXG_lipolytic_enzyme"/>
</dbReference>
<dbReference type="RefSeq" id="WP_206727807.1">
    <property type="nucleotide sequence ID" value="NZ_CP071090.1"/>
</dbReference>
<evidence type="ECO:0000256" key="1">
    <source>
        <dbReference type="ARBA" id="ARBA00010515"/>
    </source>
</evidence>
<keyword evidence="2 4" id="KW-0378">Hydrolase</keyword>
<dbReference type="InterPro" id="IPR002168">
    <property type="entry name" value="Lipase_GDXG_HIS_AS"/>
</dbReference>
<evidence type="ECO:0000313" key="4">
    <source>
        <dbReference type="EMBL" id="QSQ26258.1"/>
    </source>
</evidence>
<sequence>MRSLRSRLFELYLKRRTSRGRGATLAERRQWLDAMSGRLPLPRGMDVERLTVAGRPSEWLRPRGGDARRAVLYLHGGAYTAGSLASHRALAAGVAVASACPVLLLDYRLAPEHPFPAALDDATAAFEWLCSSTVGLAPGCVAVVGDSAGGGLSVATALKLRDERRPLPGCVVALSPWMDLEVSGESVTSRASVDPFFPLPDGLRESGRMYAAETSLRHPYVSPVHAELHGLPPLYLQVGDHEILLSDSETVARGARAAGTDVTLEVWPGMWHVWQALTRYVPEARRAMNQVGAFVRARLG</sequence>
<comment type="similarity">
    <text evidence="1">Belongs to the 'GDXG' lipolytic enzyme family.</text>
</comment>
<dbReference type="Proteomes" id="UP000662747">
    <property type="component" value="Chromosome"/>
</dbReference>
<dbReference type="PANTHER" id="PTHR48081">
    <property type="entry name" value="AB HYDROLASE SUPERFAMILY PROTEIN C4A8.06C"/>
    <property type="match status" value="1"/>
</dbReference>
<dbReference type="SUPFAM" id="SSF53474">
    <property type="entry name" value="alpha/beta-Hydrolases"/>
    <property type="match status" value="1"/>
</dbReference>
<organism evidence="4 5">
    <name type="scientific">Pyxidicoccus parkwayensis</name>
    <dbReference type="NCBI Taxonomy" id="2813578"/>
    <lineage>
        <taxon>Bacteria</taxon>
        <taxon>Pseudomonadati</taxon>
        <taxon>Myxococcota</taxon>
        <taxon>Myxococcia</taxon>
        <taxon>Myxococcales</taxon>
        <taxon>Cystobacterineae</taxon>
        <taxon>Myxococcaceae</taxon>
        <taxon>Pyxidicoccus</taxon>
    </lineage>
</organism>
<keyword evidence="5" id="KW-1185">Reference proteome</keyword>
<proteinExistence type="inferred from homology"/>
<evidence type="ECO:0000259" key="3">
    <source>
        <dbReference type="Pfam" id="PF07859"/>
    </source>
</evidence>
<gene>
    <name evidence="4" type="ORF">JY651_15565</name>
</gene>
<protein>
    <submittedName>
        <fullName evidence="4">Alpha/beta hydrolase</fullName>
    </submittedName>
</protein>
<dbReference type="InterPro" id="IPR029058">
    <property type="entry name" value="AB_hydrolase_fold"/>
</dbReference>